<proteinExistence type="predicted"/>
<accession>A0A167LDV2</accession>
<dbReference type="EMBL" id="KV417288">
    <property type="protein sequence ID" value="KZO95586.1"/>
    <property type="molecule type" value="Genomic_DNA"/>
</dbReference>
<gene>
    <name evidence="1" type="ORF">CALVIDRAFT_564633</name>
</gene>
<keyword evidence="2" id="KW-1185">Reference proteome</keyword>
<organism evidence="1 2">
    <name type="scientific">Calocera viscosa (strain TUFC12733)</name>
    <dbReference type="NCBI Taxonomy" id="1330018"/>
    <lineage>
        <taxon>Eukaryota</taxon>
        <taxon>Fungi</taxon>
        <taxon>Dikarya</taxon>
        <taxon>Basidiomycota</taxon>
        <taxon>Agaricomycotina</taxon>
        <taxon>Dacrymycetes</taxon>
        <taxon>Dacrymycetales</taxon>
        <taxon>Dacrymycetaceae</taxon>
        <taxon>Calocera</taxon>
    </lineage>
</organism>
<evidence type="ECO:0000313" key="1">
    <source>
        <dbReference type="EMBL" id="KZO95586.1"/>
    </source>
</evidence>
<reference evidence="1 2" key="1">
    <citation type="journal article" date="2016" name="Mol. Biol. Evol.">
        <title>Comparative Genomics of Early-Diverging Mushroom-Forming Fungi Provides Insights into the Origins of Lignocellulose Decay Capabilities.</title>
        <authorList>
            <person name="Nagy L.G."/>
            <person name="Riley R."/>
            <person name="Tritt A."/>
            <person name="Adam C."/>
            <person name="Daum C."/>
            <person name="Floudas D."/>
            <person name="Sun H."/>
            <person name="Yadav J.S."/>
            <person name="Pangilinan J."/>
            <person name="Larsson K.H."/>
            <person name="Matsuura K."/>
            <person name="Barry K."/>
            <person name="Labutti K."/>
            <person name="Kuo R."/>
            <person name="Ohm R.A."/>
            <person name="Bhattacharya S.S."/>
            <person name="Shirouzu T."/>
            <person name="Yoshinaga Y."/>
            <person name="Martin F.M."/>
            <person name="Grigoriev I.V."/>
            <person name="Hibbett D.S."/>
        </authorList>
    </citation>
    <scope>NUCLEOTIDE SEQUENCE [LARGE SCALE GENOMIC DNA]</scope>
    <source>
        <strain evidence="1 2">TUFC12733</strain>
    </source>
</reference>
<name>A0A167LDV2_CALVF</name>
<dbReference type="AlphaFoldDB" id="A0A167LDV2"/>
<sequence>MAKKDQQAGPSSTGIQNREALQRMNFLYQASSYLANVSALASTSDPARARSLGGLSRQYARDMGEIALKTVTKLDPTDISSEHHQRGHYFILMTNF</sequence>
<dbReference type="STRING" id="1330018.A0A167LDV2"/>
<evidence type="ECO:0000313" key="2">
    <source>
        <dbReference type="Proteomes" id="UP000076738"/>
    </source>
</evidence>
<protein>
    <submittedName>
        <fullName evidence="1">Uncharacterized protein</fullName>
    </submittedName>
</protein>
<dbReference type="Proteomes" id="UP000076738">
    <property type="component" value="Unassembled WGS sequence"/>
</dbReference>
<dbReference type="OrthoDB" id="128536at2759"/>